<dbReference type="EMBL" id="KB305766">
    <property type="protein sequence ID" value="ELU00761.1"/>
    <property type="molecule type" value="Genomic_DNA"/>
</dbReference>
<proteinExistence type="predicted"/>
<sequence length="291" mass="32542">MTVSRDTVPYYKQQSHRMLQPTAKHAFCIGVVFGYCLADQAGHSPYVNETISATCVLQLAVYVTALTKGQDWAAKSRLPVYTVLGCDLLIQLGRKEVWTLTSRFKLKLKENLVLGRVPATPRPVSNSIFDANSVQSPPGIHGAKVSWTGAYEQCMSVQPTKTPVPVGQYTLYHDFNAKYCRTFYTADKVEFSFTNCVPEGCSDEDVQTILSIPAIFGSDGGAPSMKCGCYEVNVELGEEFEQRCICTIVRTLVFDRSYYLTCAFEILNSQCKQGMALPSQWMDRWMGVKFY</sequence>
<dbReference type="AlphaFoldDB" id="R7U3P6"/>
<dbReference type="EnsemblMetazoa" id="CapteT202157">
    <property type="protein sequence ID" value="CapteP202157"/>
    <property type="gene ID" value="CapteG202157"/>
</dbReference>
<reference evidence="2 4" key="2">
    <citation type="journal article" date="2013" name="Nature">
        <title>Insights into bilaterian evolution from three spiralian genomes.</title>
        <authorList>
            <person name="Simakov O."/>
            <person name="Marletaz F."/>
            <person name="Cho S.J."/>
            <person name="Edsinger-Gonzales E."/>
            <person name="Havlak P."/>
            <person name="Hellsten U."/>
            <person name="Kuo D.H."/>
            <person name="Larsson T."/>
            <person name="Lv J."/>
            <person name="Arendt D."/>
            <person name="Savage R."/>
            <person name="Osoegawa K."/>
            <person name="de Jong P."/>
            <person name="Grimwood J."/>
            <person name="Chapman J.A."/>
            <person name="Shapiro H."/>
            <person name="Aerts A."/>
            <person name="Otillar R.P."/>
            <person name="Terry A.Y."/>
            <person name="Boore J.L."/>
            <person name="Grigoriev I.V."/>
            <person name="Lindberg D.R."/>
            <person name="Seaver E.C."/>
            <person name="Weisblat D.A."/>
            <person name="Putnam N.H."/>
            <person name="Rokhsar D.S."/>
        </authorList>
    </citation>
    <scope>NUCLEOTIDE SEQUENCE</scope>
    <source>
        <strain evidence="2 4">I ESC-2004</strain>
    </source>
</reference>
<dbReference type="InterPro" id="IPR006621">
    <property type="entry name" value="Nose-resist-to-fluoxetine_N"/>
</dbReference>
<accession>R7U3P6</accession>
<dbReference type="EMBL" id="AMQN01001832">
    <property type="status" value="NOT_ANNOTATED_CDS"/>
    <property type="molecule type" value="Genomic_DNA"/>
</dbReference>
<name>R7U3P6_CAPTE</name>
<dbReference type="EMBL" id="AMQN01001833">
    <property type="status" value="NOT_ANNOTATED_CDS"/>
    <property type="molecule type" value="Genomic_DNA"/>
</dbReference>
<reference evidence="4" key="1">
    <citation type="submission" date="2012-12" db="EMBL/GenBank/DDBJ databases">
        <authorList>
            <person name="Hellsten U."/>
            <person name="Grimwood J."/>
            <person name="Chapman J.A."/>
            <person name="Shapiro H."/>
            <person name="Aerts A."/>
            <person name="Otillar R.P."/>
            <person name="Terry A.Y."/>
            <person name="Boore J.L."/>
            <person name="Simakov O."/>
            <person name="Marletaz F."/>
            <person name="Cho S.-J."/>
            <person name="Edsinger-Gonzales E."/>
            <person name="Havlak P."/>
            <person name="Kuo D.-H."/>
            <person name="Larsson T."/>
            <person name="Lv J."/>
            <person name="Arendt D."/>
            <person name="Savage R."/>
            <person name="Osoegawa K."/>
            <person name="de Jong P."/>
            <person name="Lindberg D.R."/>
            <person name="Seaver E.C."/>
            <person name="Weisblat D.A."/>
            <person name="Putnam N.H."/>
            <person name="Grigoriev I.V."/>
            <person name="Rokhsar D.S."/>
        </authorList>
    </citation>
    <scope>NUCLEOTIDE SEQUENCE</scope>
    <source>
        <strain evidence="4">I ESC-2004</strain>
    </source>
</reference>
<dbReference type="Proteomes" id="UP000014760">
    <property type="component" value="Unassembled WGS sequence"/>
</dbReference>
<reference evidence="3" key="3">
    <citation type="submission" date="2015-06" db="UniProtKB">
        <authorList>
            <consortium name="EnsemblMetazoa"/>
        </authorList>
    </citation>
    <scope>IDENTIFICATION</scope>
</reference>
<evidence type="ECO:0000259" key="1">
    <source>
        <dbReference type="Pfam" id="PF20146"/>
    </source>
</evidence>
<keyword evidence="4" id="KW-1185">Reference proteome</keyword>
<evidence type="ECO:0000313" key="4">
    <source>
        <dbReference type="Proteomes" id="UP000014760"/>
    </source>
</evidence>
<feature type="domain" description="Nose resistant-to-fluoxetine protein N-terminal" evidence="1">
    <location>
        <begin position="127"/>
        <end position="210"/>
    </location>
</feature>
<organism evidence="2">
    <name type="scientific">Capitella teleta</name>
    <name type="common">Polychaete worm</name>
    <dbReference type="NCBI Taxonomy" id="283909"/>
    <lineage>
        <taxon>Eukaryota</taxon>
        <taxon>Metazoa</taxon>
        <taxon>Spiralia</taxon>
        <taxon>Lophotrochozoa</taxon>
        <taxon>Annelida</taxon>
        <taxon>Polychaeta</taxon>
        <taxon>Sedentaria</taxon>
        <taxon>Scolecida</taxon>
        <taxon>Capitellidae</taxon>
        <taxon>Capitella</taxon>
    </lineage>
</organism>
<evidence type="ECO:0000313" key="3">
    <source>
        <dbReference type="EnsemblMetazoa" id="CapteP202157"/>
    </source>
</evidence>
<gene>
    <name evidence="2" type="ORF">CAPTEDRAFT_202157</name>
</gene>
<dbReference type="OrthoDB" id="118951at2759"/>
<evidence type="ECO:0000313" key="2">
    <source>
        <dbReference type="EMBL" id="ELU00761.1"/>
    </source>
</evidence>
<protein>
    <recommendedName>
        <fullName evidence="1">Nose resistant-to-fluoxetine protein N-terminal domain-containing protein</fullName>
    </recommendedName>
</protein>
<dbReference type="Pfam" id="PF20146">
    <property type="entry name" value="NRF"/>
    <property type="match status" value="1"/>
</dbReference>
<dbReference type="HOGENOM" id="CLU_957262_0_0_1"/>